<feature type="compositionally biased region" description="Low complexity" evidence="1">
    <location>
        <begin position="487"/>
        <end position="502"/>
    </location>
</feature>
<evidence type="ECO:0000313" key="3">
    <source>
        <dbReference type="Proteomes" id="UP001151516"/>
    </source>
</evidence>
<dbReference type="OrthoDB" id="5563016at2759"/>
<reference evidence="2" key="1">
    <citation type="submission" date="2022-07" db="EMBL/GenBank/DDBJ databases">
        <title>Phylogenomic reconstructions and comparative analyses of Kickxellomycotina fungi.</title>
        <authorList>
            <person name="Reynolds N.K."/>
            <person name="Stajich J.E."/>
            <person name="Barry K."/>
            <person name="Grigoriev I.V."/>
            <person name="Crous P."/>
            <person name="Smith M.E."/>
        </authorList>
    </citation>
    <scope>NUCLEOTIDE SEQUENCE</scope>
    <source>
        <strain evidence="2">CBS 109367</strain>
    </source>
</reference>
<dbReference type="EMBL" id="JANBTX010000221">
    <property type="protein sequence ID" value="KAJ2684292.1"/>
    <property type="molecule type" value="Genomic_DNA"/>
</dbReference>
<dbReference type="AlphaFoldDB" id="A0A9W8GFV4"/>
<comment type="caution">
    <text evidence="2">The sequence shown here is derived from an EMBL/GenBank/DDBJ whole genome shotgun (WGS) entry which is preliminary data.</text>
</comment>
<accession>A0A9W8GFV4</accession>
<organism evidence="2 3">
    <name type="scientific">Coemansia spiralis</name>
    <dbReference type="NCBI Taxonomy" id="417178"/>
    <lineage>
        <taxon>Eukaryota</taxon>
        <taxon>Fungi</taxon>
        <taxon>Fungi incertae sedis</taxon>
        <taxon>Zoopagomycota</taxon>
        <taxon>Kickxellomycotina</taxon>
        <taxon>Kickxellomycetes</taxon>
        <taxon>Kickxellales</taxon>
        <taxon>Kickxellaceae</taxon>
        <taxon>Coemansia</taxon>
    </lineage>
</organism>
<feature type="region of interest" description="Disordered" evidence="1">
    <location>
        <begin position="812"/>
        <end position="833"/>
    </location>
</feature>
<feature type="region of interest" description="Disordered" evidence="1">
    <location>
        <begin position="487"/>
        <end position="515"/>
    </location>
</feature>
<gene>
    <name evidence="2" type="ORF">IWW39_005001</name>
</gene>
<feature type="region of interest" description="Disordered" evidence="1">
    <location>
        <begin position="45"/>
        <end position="110"/>
    </location>
</feature>
<name>A0A9W8GFV4_9FUNG</name>
<feature type="region of interest" description="Disordered" evidence="1">
    <location>
        <begin position="453"/>
        <end position="472"/>
    </location>
</feature>
<feature type="region of interest" description="Disordered" evidence="1">
    <location>
        <begin position="557"/>
        <end position="650"/>
    </location>
</feature>
<evidence type="ECO:0000256" key="1">
    <source>
        <dbReference type="SAM" id="MobiDB-lite"/>
    </source>
</evidence>
<feature type="compositionally biased region" description="Polar residues" evidence="1">
    <location>
        <begin position="45"/>
        <end position="57"/>
    </location>
</feature>
<protein>
    <submittedName>
        <fullName evidence="2">Uncharacterized protein</fullName>
    </submittedName>
</protein>
<feature type="compositionally biased region" description="Low complexity" evidence="1">
    <location>
        <begin position="76"/>
        <end position="89"/>
    </location>
</feature>
<feature type="non-terminal residue" evidence="2">
    <location>
        <position position="833"/>
    </location>
</feature>
<dbReference type="Proteomes" id="UP001151516">
    <property type="component" value="Unassembled WGS sequence"/>
</dbReference>
<feature type="compositionally biased region" description="Polar residues" evidence="1">
    <location>
        <begin position="589"/>
        <end position="598"/>
    </location>
</feature>
<feature type="region of interest" description="Disordered" evidence="1">
    <location>
        <begin position="1"/>
        <end position="28"/>
    </location>
</feature>
<proteinExistence type="predicted"/>
<sequence length="833" mass="88012">MVGILHGNMANSPADVSGQRAMNGNGNGRLKRWLSLKKLNVVYRQSSGDNGASTPAQPSKLRRSAGMSPHNQCHASSDGSGSGDNNSGNVKRQPASADSCLVPASTPIPTSRPLLKVVKKGMDSRGPQPLLSLLQHRFSSPELQGSQAPLPTIDEGKPALANLANLSRMGEQAISQSDGKESRPLPPRRKRSLIYAMYCTAKTDDPATPMPVQPEVVDAIPADNIASALQAPPSQQHRVPSWLCSFYSLDTTENVSGTFMSCASVQSAPASPEASHISVPEAIQSAGKHAAALQGSKVSVEFVLMDSLSQQALDLRNRRRVSTVASIAGSADVMSCVSSNRSSCAEQSLRETAAYCCNGKFAPRLSTVERGQDGRLLLRPSDGQAPLLVTGDNTKAVSDAARGLDSGNASLKVDSPHQEALVIAAKPAIGEESAEESPSKRFLNGISVETFPPAPIVPTRHRRQDDISRGPNDSLLFHASKFNTATTAASSPSSLVCELSSPMSRTTHDEPRTTPDAVVPRLPAHPTPQLQQAVITTPPDSPMRPMSVIVETTAETTGSASAGTFDAARSPVSETAAKTHGTDIHTESEVSLSNTINASKEDGSKLQGQEGGKPQWTDPVHLPPLPTPNSAAENARLHSHPPLARTRPDDSPCSLYSRFYNRSDESIGYSRACEINRDSRILSIFSDLSDCDVPPLDLAHAPLNRESQLYNAHLSMLFDGRYGDSADFIANLPIAPTDAEIEIRDSIPSSDESKDEDNVALSNIAAITGAIISPRPSSQPPPSTIHPEIAVAGTVSAADIANDIPPPIVVLTGGGGADNQSNSFSARTRKLTA</sequence>
<keyword evidence="3" id="KW-1185">Reference proteome</keyword>
<evidence type="ECO:0000313" key="2">
    <source>
        <dbReference type="EMBL" id="KAJ2684292.1"/>
    </source>
</evidence>